<evidence type="ECO:0000313" key="2">
    <source>
        <dbReference type="Proteomes" id="UP000295192"/>
    </source>
</evidence>
<comment type="caution">
    <text evidence="1">The sequence shown here is derived from an EMBL/GenBank/DDBJ whole genome shotgun (WGS) entry which is preliminary data.</text>
</comment>
<dbReference type="Proteomes" id="UP000295192">
    <property type="component" value="Unassembled WGS sequence"/>
</dbReference>
<dbReference type="EMBL" id="LSRL02004366">
    <property type="protein sequence ID" value="TDG38368.1"/>
    <property type="molecule type" value="Genomic_DNA"/>
</dbReference>
<organism evidence="1 2">
    <name type="scientific">Drosophila navojoa</name>
    <name type="common">Fruit fly</name>
    <dbReference type="NCBI Taxonomy" id="7232"/>
    <lineage>
        <taxon>Eukaryota</taxon>
        <taxon>Metazoa</taxon>
        <taxon>Ecdysozoa</taxon>
        <taxon>Arthropoda</taxon>
        <taxon>Hexapoda</taxon>
        <taxon>Insecta</taxon>
        <taxon>Pterygota</taxon>
        <taxon>Neoptera</taxon>
        <taxon>Endopterygota</taxon>
        <taxon>Diptera</taxon>
        <taxon>Brachycera</taxon>
        <taxon>Muscomorpha</taxon>
        <taxon>Ephydroidea</taxon>
        <taxon>Drosophilidae</taxon>
        <taxon>Drosophila</taxon>
    </lineage>
</organism>
<evidence type="ECO:0000313" key="1">
    <source>
        <dbReference type="EMBL" id="TDG38368.1"/>
    </source>
</evidence>
<sequence length="75" mass="8161">MKSDKALFNGFVGFGVDRATTGLRLKELVVCGFPDGMGDAEALRLINNEAGTLSCARLERSDMEVYSDTVLGKFR</sequence>
<name>A0A484APA8_DRONA</name>
<accession>A0A484APA8</accession>
<reference evidence="1 2" key="1">
    <citation type="journal article" date="2019" name="J. Hered.">
        <title>An Improved Genome Assembly for Drosophila navojoa, the Basal Species in the mojavensis Cluster.</title>
        <authorList>
            <person name="Vanderlinde T."/>
            <person name="Dupim E.G."/>
            <person name="Nazario-Yepiz N.O."/>
            <person name="Carvalho A.B."/>
        </authorList>
    </citation>
    <scope>NUCLEOTIDE SEQUENCE [LARGE SCALE GENOMIC DNA]</scope>
    <source>
        <strain evidence="1">Navoj_Jal97</strain>
        <tissue evidence="1">Whole organism</tissue>
    </source>
</reference>
<proteinExistence type="predicted"/>
<protein>
    <submittedName>
        <fullName evidence="1">Uncharacterized protein</fullName>
    </submittedName>
</protein>
<gene>
    <name evidence="1" type="ORF">AWZ03_015210</name>
</gene>
<keyword evidence="2" id="KW-1185">Reference proteome</keyword>
<dbReference type="AlphaFoldDB" id="A0A484APA8"/>